<gene>
    <name evidence="2" type="ORF">ADEAN_001042200</name>
</gene>
<accession>A0A7G2CSW3</accession>
<dbReference type="VEuPathDB" id="TriTrypDB:ADEAN_001042200"/>
<evidence type="ECO:0000313" key="2">
    <source>
        <dbReference type="EMBL" id="CAD2222868.1"/>
    </source>
</evidence>
<organism evidence="2 3">
    <name type="scientific">Angomonas deanei</name>
    <dbReference type="NCBI Taxonomy" id="59799"/>
    <lineage>
        <taxon>Eukaryota</taxon>
        <taxon>Discoba</taxon>
        <taxon>Euglenozoa</taxon>
        <taxon>Kinetoplastea</taxon>
        <taxon>Metakinetoplastina</taxon>
        <taxon>Trypanosomatida</taxon>
        <taxon>Trypanosomatidae</taxon>
        <taxon>Strigomonadinae</taxon>
        <taxon>Angomonas</taxon>
    </lineage>
</organism>
<dbReference type="AlphaFoldDB" id="A0A7G2CSW3"/>
<feature type="region of interest" description="Disordered" evidence="1">
    <location>
        <begin position="17"/>
        <end position="65"/>
    </location>
</feature>
<dbReference type="Proteomes" id="UP000515908">
    <property type="component" value="Chromosome 28"/>
</dbReference>
<keyword evidence="3" id="KW-1185">Reference proteome</keyword>
<proteinExistence type="predicted"/>
<evidence type="ECO:0000256" key="1">
    <source>
        <dbReference type="SAM" id="MobiDB-lite"/>
    </source>
</evidence>
<name>A0A7G2CSW3_9TRYP</name>
<sequence length="207" mass="23898">MKRDLEKEKQLELAAIWGSETDGNSRFPKRKGSDKKSTVSFAMDDNTPIDPDVMSDFGSDVSDPEKVVKRPKKTDKKKKKTFYRLHCFVGAGTEKNAVRTVFDDYEPKVELRQTQKGNALNKSQFAVLTFKNKAMALHAVQKLDGSNQRDLLGVKSLKLNLMLDRHQSKIVRRRMNQIRKKAMRNTVDNEIERDAQFIQQFISRYSK</sequence>
<protein>
    <submittedName>
        <fullName evidence="2">Uncharacterized protein</fullName>
    </submittedName>
</protein>
<dbReference type="OrthoDB" id="271122at2759"/>
<reference evidence="2 3" key="1">
    <citation type="submission" date="2020-08" db="EMBL/GenBank/DDBJ databases">
        <authorList>
            <person name="Newling K."/>
            <person name="Davey J."/>
            <person name="Forrester S."/>
        </authorList>
    </citation>
    <scope>NUCLEOTIDE SEQUENCE [LARGE SCALE GENOMIC DNA]</scope>
    <source>
        <strain evidence="3">Crithidia deanei Carvalho (ATCC PRA-265)</strain>
    </source>
</reference>
<evidence type="ECO:0000313" key="3">
    <source>
        <dbReference type="Proteomes" id="UP000515908"/>
    </source>
</evidence>
<dbReference type="EMBL" id="LR877172">
    <property type="protein sequence ID" value="CAD2222868.1"/>
    <property type="molecule type" value="Genomic_DNA"/>
</dbReference>